<reference evidence="4" key="2">
    <citation type="submission" date="2020-09" db="EMBL/GenBank/DDBJ databases">
        <authorList>
            <person name="Sun Q."/>
            <person name="Kim S."/>
        </authorList>
    </citation>
    <scope>NUCLEOTIDE SEQUENCE</scope>
    <source>
        <strain evidence="4">KCTC 12988</strain>
    </source>
</reference>
<dbReference type="AlphaFoldDB" id="A0A918WQ08"/>
<dbReference type="NCBIfam" id="NF006132">
    <property type="entry name" value="PRK08277.1"/>
    <property type="match status" value="1"/>
</dbReference>
<name>A0A918WQ08_9BACT</name>
<gene>
    <name evidence="4" type="ORF">GCM10007100_38460</name>
</gene>
<comment type="caution">
    <text evidence="4">The sequence shown here is derived from an EMBL/GenBank/DDBJ whole genome shotgun (WGS) entry which is preliminary data.</text>
</comment>
<proteinExistence type="inferred from homology"/>
<comment type="similarity">
    <text evidence="1">Belongs to the short-chain dehydrogenases/reductases (SDR) family.</text>
</comment>
<evidence type="ECO:0000313" key="4">
    <source>
        <dbReference type="EMBL" id="GHC66845.1"/>
    </source>
</evidence>
<dbReference type="SUPFAM" id="SSF51735">
    <property type="entry name" value="NAD(P)-binding Rossmann-fold domains"/>
    <property type="match status" value="1"/>
</dbReference>
<protein>
    <submittedName>
        <fullName evidence="4">Dioxygenase</fullName>
    </submittedName>
</protein>
<dbReference type="PRINTS" id="PR00080">
    <property type="entry name" value="SDRFAMILY"/>
</dbReference>
<evidence type="ECO:0000259" key="3">
    <source>
        <dbReference type="SMART" id="SM00822"/>
    </source>
</evidence>
<dbReference type="PRINTS" id="PR00081">
    <property type="entry name" value="GDHRDH"/>
</dbReference>
<organism evidence="4 5">
    <name type="scientific">Roseibacillus persicicus</name>
    <dbReference type="NCBI Taxonomy" id="454148"/>
    <lineage>
        <taxon>Bacteria</taxon>
        <taxon>Pseudomonadati</taxon>
        <taxon>Verrucomicrobiota</taxon>
        <taxon>Verrucomicrobiia</taxon>
        <taxon>Verrucomicrobiales</taxon>
        <taxon>Verrucomicrobiaceae</taxon>
        <taxon>Roseibacillus</taxon>
    </lineage>
</organism>
<dbReference type="InterPro" id="IPR020904">
    <property type="entry name" value="Sc_DH/Rdtase_CS"/>
</dbReference>
<dbReference type="InterPro" id="IPR002347">
    <property type="entry name" value="SDR_fam"/>
</dbReference>
<dbReference type="SMART" id="SM00822">
    <property type="entry name" value="PKS_KR"/>
    <property type="match status" value="1"/>
</dbReference>
<dbReference type="GO" id="GO:0051213">
    <property type="term" value="F:dioxygenase activity"/>
    <property type="evidence" value="ECO:0007669"/>
    <property type="project" value="UniProtKB-KW"/>
</dbReference>
<dbReference type="EMBL" id="BMXI01000022">
    <property type="protein sequence ID" value="GHC66845.1"/>
    <property type="molecule type" value="Genomic_DNA"/>
</dbReference>
<keyword evidence="5" id="KW-1185">Reference proteome</keyword>
<sequence length="272" mass="29230">MNQLFDLKNRVVVITGATGTLTGSAARYLAAEGARVVFLARNAEKNDKALAQCRSQSPEAQCMGVIADVLDRTSLERARDEVLAKWGRIDGLLNGAGGNMPKATITPEQDFTDLDFEAFRKVVDLNLNGTVLPSLVFSPALLESGGSIVNFSSVSAPLMVTRVVGYSAAKSAVENFSRWLAVDLARKTGGKVRVNAVLPGFYLSEQNHSLLMNEDGSYTERGQQVIRNTPFNRFGQADELHGALHYLLSDASKFVTGTVLPVDGGFIAFSGV</sequence>
<feature type="domain" description="Ketoreductase" evidence="3">
    <location>
        <begin position="10"/>
        <end position="182"/>
    </location>
</feature>
<dbReference type="Pfam" id="PF13561">
    <property type="entry name" value="adh_short_C2"/>
    <property type="match status" value="1"/>
</dbReference>
<evidence type="ECO:0000256" key="2">
    <source>
        <dbReference type="ARBA" id="ARBA00023002"/>
    </source>
</evidence>
<dbReference type="InterPro" id="IPR057326">
    <property type="entry name" value="KR_dom"/>
</dbReference>
<dbReference type="RefSeq" id="WP_189574076.1">
    <property type="nucleotide sequence ID" value="NZ_BMXI01000022.1"/>
</dbReference>
<evidence type="ECO:0000256" key="1">
    <source>
        <dbReference type="ARBA" id="ARBA00006484"/>
    </source>
</evidence>
<dbReference type="Gene3D" id="3.40.50.720">
    <property type="entry name" value="NAD(P)-binding Rossmann-like Domain"/>
    <property type="match status" value="1"/>
</dbReference>
<dbReference type="InterPro" id="IPR036291">
    <property type="entry name" value="NAD(P)-bd_dom_sf"/>
</dbReference>
<dbReference type="Proteomes" id="UP000644507">
    <property type="component" value="Unassembled WGS sequence"/>
</dbReference>
<evidence type="ECO:0000313" key="5">
    <source>
        <dbReference type="Proteomes" id="UP000644507"/>
    </source>
</evidence>
<keyword evidence="2" id="KW-0560">Oxidoreductase</keyword>
<reference evidence="4" key="1">
    <citation type="journal article" date="2014" name="Int. J. Syst. Evol. Microbiol.">
        <title>Complete genome sequence of Corynebacterium casei LMG S-19264T (=DSM 44701T), isolated from a smear-ripened cheese.</title>
        <authorList>
            <consortium name="US DOE Joint Genome Institute (JGI-PGF)"/>
            <person name="Walter F."/>
            <person name="Albersmeier A."/>
            <person name="Kalinowski J."/>
            <person name="Ruckert C."/>
        </authorList>
    </citation>
    <scope>NUCLEOTIDE SEQUENCE</scope>
    <source>
        <strain evidence="4">KCTC 12988</strain>
    </source>
</reference>
<dbReference type="PANTHER" id="PTHR42760:SF115">
    <property type="entry name" value="3-OXOACYL-[ACYL-CARRIER-PROTEIN] REDUCTASE FABG"/>
    <property type="match status" value="1"/>
</dbReference>
<dbReference type="PROSITE" id="PS00061">
    <property type="entry name" value="ADH_SHORT"/>
    <property type="match status" value="1"/>
</dbReference>
<keyword evidence="4" id="KW-0223">Dioxygenase</keyword>
<dbReference type="PANTHER" id="PTHR42760">
    <property type="entry name" value="SHORT-CHAIN DEHYDROGENASES/REDUCTASES FAMILY MEMBER"/>
    <property type="match status" value="1"/>
</dbReference>
<dbReference type="GO" id="GO:0016616">
    <property type="term" value="F:oxidoreductase activity, acting on the CH-OH group of donors, NAD or NADP as acceptor"/>
    <property type="evidence" value="ECO:0007669"/>
    <property type="project" value="TreeGrafter"/>
</dbReference>
<dbReference type="FunFam" id="3.40.50.720:FF:000084">
    <property type="entry name" value="Short-chain dehydrogenase reductase"/>
    <property type="match status" value="1"/>
</dbReference>
<accession>A0A918WQ08</accession>